<dbReference type="EMBL" id="JAZHXJ010000769">
    <property type="protein sequence ID" value="KAL1851757.1"/>
    <property type="molecule type" value="Genomic_DNA"/>
</dbReference>
<keyword evidence="2" id="KW-0732">Signal</keyword>
<reference evidence="3 4" key="1">
    <citation type="journal article" date="2024" name="Commun. Biol.">
        <title>Comparative genomic analysis of thermophilic fungi reveals convergent evolutionary adaptations and gene losses.</title>
        <authorList>
            <person name="Steindorff A.S."/>
            <person name="Aguilar-Pontes M.V."/>
            <person name="Robinson A.J."/>
            <person name="Andreopoulos B."/>
            <person name="LaButti K."/>
            <person name="Kuo A."/>
            <person name="Mondo S."/>
            <person name="Riley R."/>
            <person name="Otillar R."/>
            <person name="Haridas S."/>
            <person name="Lipzen A."/>
            <person name="Grimwood J."/>
            <person name="Schmutz J."/>
            <person name="Clum A."/>
            <person name="Reid I.D."/>
            <person name="Moisan M.C."/>
            <person name="Butler G."/>
            <person name="Nguyen T.T.M."/>
            <person name="Dewar K."/>
            <person name="Conant G."/>
            <person name="Drula E."/>
            <person name="Henrissat B."/>
            <person name="Hansel C."/>
            <person name="Singer S."/>
            <person name="Hutchinson M.I."/>
            <person name="de Vries R.P."/>
            <person name="Natvig D.O."/>
            <person name="Powell A.J."/>
            <person name="Tsang A."/>
            <person name="Grigoriev I.V."/>
        </authorList>
    </citation>
    <scope>NUCLEOTIDE SEQUENCE [LARGE SCALE GENOMIC DNA]</scope>
    <source>
        <strain evidence="3 4">ATCC 24622</strain>
    </source>
</reference>
<protein>
    <submittedName>
        <fullName evidence="3">Uncharacterized protein</fullName>
    </submittedName>
</protein>
<feature type="chain" id="PRO_5046382078" evidence="2">
    <location>
        <begin position="20"/>
        <end position="381"/>
    </location>
</feature>
<name>A0ABR3W338_9PEZI</name>
<comment type="caution">
    <text evidence="3">The sequence shown here is derived from an EMBL/GenBank/DDBJ whole genome shotgun (WGS) entry which is preliminary data.</text>
</comment>
<organism evidence="3 4">
    <name type="scientific">Phialemonium thermophilum</name>
    <dbReference type="NCBI Taxonomy" id="223376"/>
    <lineage>
        <taxon>Eukaryota</taxon>
        <taxon>Fungi</taxon>
        <taxon>Dikarya</taxon>
        <taxon>Ascomycota</taxon>
        <taxon>Pezizomycotina</taxon>
        <taxon>Sordariomycetes</taxon>
        <taxon>Sordariomycetidae</taxon>
        <taxon>Cephalothecales</taxon>
        <taxon>Cephalothecaceae</taxon>
        <taxon>Phialemonium</taxon>
    </lineage>
</organism>
<sequence length="381" mass="41945">MRFAFPTVAVAIMAAAARAVSINLYPHSDFCGDSTGALRCGNITVNTCCHLSGRHVYSVRFDDMDTGSYPHQGILWDSDSGLLCGEACSSGSGDETFCLNPGPCAVGKGASYVHYRRRRDVPGGGDGTASVDCVKPDLAVFAGGRTFRIHYDVPEEVSDAIVHLLLTDPSLERGVPDAYLLYEVSIIMATLDLYRIIHENYPEGDRYAHRDLELPMIIDRLIGKQLTARWDDQAEPKPYARFRWERDGWHDGAERRFQPLAVQQGTLPKETICLRLLDSLVAADGVPGYPEITNLENFTYVELGRPACTFLLVPIVKEKILQFSQTETSLADLPNWASQPPNMIIKDPSLSASLHRTAEGSPKRRNATPGLAMTKSASRTI</sequence>
<accession>A0ABR3W338</accession>
<evidence type="ECO:0000313" key="3">
    <source>
        <dbReference type="EMBL" id="KAL1851757.1"/>
    </source>
</evidence>
<dbReference type="Proteomes" id="UP001586593">
    <property type="component" value="Unassembled WGS sequence"/>
</dbReference>
<evidence type="ECO:0000256" key="1">
    <source>
        <dbReference type="SAM" id="MobiDB-lite"/>
    </source>
</evidence>
<evidence type="ECO:0000256" key="2">
    <source>
        <dbReference type="SAM" id="SignalP"/>
    </source>
</evidence>
<feature type="region of interest" description="Disordered" evidence="1">
    <location>
        <begin position="355"/>
        <end position="381"/>
    </location>
</feature>
<keyword evidence="4" id="KW-1185">Reference proteome</keyword>
<proteinExistence type="predicted"/>
<gene>
    <name evidence="3" type="ORF">VTK73DRAFT_9362</name>
</gene>
<evidence type="ECO:0000313" key="4">
    <source>
        <dbReference type="Proteomes" id="UP001586593"/>
    </source>
</evidence>
<feature type="signal peptide" evidence="2">
    <location>
        <begin position="1"/>
        <end position="19"/>
    </location>
</feature>